<organism evidence="4 5">
    <name type="scientific">Megasphaera paucivorans</name>
    <dbReference type="NCBI Taxonomy" id="349095"/>
    <lineage>
        <taxon>Bacteria</taxon>
        <taxon>Bacillati</taxon>
        <taxon>Bacillota</taxon>
        <taxon>Negativicutes</taxon>
        <taxon>Veillonellales</taxon>
        <taxon>Veillonellaceae</taxon>
        <taxon>Megasphaera</taxon>
    </lineage>
</organism>
<keyword evidence="2" id="KW-0378">Hydrolase</keyword>
<dbReference type="GO" id="GO:0016787">
    <property type="term" value="F:hydrolase activity"/>
    <property type="evidence" value="ECO:0007669"/>
    <property type="project" value="UniProtKB-KW"/>
</dbReference>
<evidence type="ECO:0000313" key="4">
    <source>
        <dbReference type="EMBL" id="SDN32723.1"/>
    </source>
</evidence>
<evidence type="ECO:0000256" key="1">
    <source>
        <dbReference type="ARBA" id="ARBA00006336"/>
    </source>
</evidence>
<dbReference type="SUPFAM" id="SSF52499">
    <property type="entry name" value="Isochorismatase-like hydrolases"/>
    <property type="match status" value="1"/>
</dbReference>
<dbReference type="Gene3D" id="3.40.50.850">
    <property type="entry name" value="Isochorismatase-like"/>
    <property type="match status" value="1"/>
</dbReference>
<evidence type="ECO:0000256" key="2">
    <source>
        <dbReference type="ARBA" id="ARBA00022801"/>
    </source>
</evidence>
<dbReference type="OrthoDB" id="9785724at2"/>
<protein>
    <submittedName>
        <fullName evidence="4">Nicotinamidase-related amidase</fullName>
    </submittedName>
</protein>
<dbReference type="InterPro" id="IPR036380">
    <property type="entry name" value="Isochorismatase-like_sf"/>
</dbReference>
<dbReference type="InterPro" id="IPR050272">
    <property type="entry name" value="Isochorismatase-like_hydrls"/>
</dbReference>
<comment type="similarity">
    <text evidence="1">Belongs to the isochorismatase family.</text>
</comment>
<reference evidence="4 5" key="1">
    <citation type="submission" date="2016-10" db="EMBL/GenBank/DDBJ databases">
        <authorList>
            <person name="de Groot N.N."/>
        </authorList>
    </citation>
    <scope>NUCLEOTIDE SEQUENCE [LARGE SCALE GENOMIC DNA]</scope>
    <source>
        <strain evidence="4 5">DSM 16981</strain>
    </source>
</reference>
<evidence type="ECO:0000313" key="5">
    <source>
        <dbReference type="Proteomes" id="UP000199309"/>
    </source>
</evidence>
<gene>
    <name evidence="4" type="ORF">SAMN05660299_02527</name>
</gene>
<dbReference type="EMBL" id="FNHQ01000038">
    <property type="protein sequence ID" value="SDN32723.1"/>
    <property type="molecule type" value="Genomic_DNA"/>
</dbReference>
<dbReference type="Proteomes" id="UP000199309">
    <property type="component" value="Unassembled WGS sequence"/>
</dbReference>
<feature type="domain" description="Isochorismatase-like" evidence="3">
    <location>
        <begin position="8"/>
        <end position="183"/>
    </location>
</feature>
<dbReference type="STRING" id="349095.SAMN05660299_02527"/>
<dbReference type="CDD" id="cd00431">
    <property type="entry name" value="cysteine_hydrolases"/>
    <property type="match status" value="1"/>
</dbReference>
<dbReference type="AlphaFoldDB" id="A0A1H0AI22"/>
<keyword evidence="5" id="KW-1185">Reference proteome</keyword>
<accession>A0A1H0AI22</accession>
<dbReference type="RefSeq" id="WP_091652569.1">
    <property type="nucleotide sequence ID" value="NZ_FNHQ01000038.1"/>
</dbReference>
<sequence>MQNQTGKTALLILDIQNGIVSQFNNTTTILSKISNLINAARQNHIFVIFVRVGFDKGYPEINPQNKFFSAIPALDRMTILDKETQIHESISPKANEPIITKYRFSAFSGSNLELILRSQQINTLILSGISTSGVVLSTVREAADKDFILKVISDACFDRDPEVHRILTEKIFPNQAEVLTSNDWIQSLNSTNDYKIEK</sequence>
<proteinExistence type="inferred from homology"/>
<evidence type="ECO:0000259" key="3">
    <source>
        <dbReference type="Pfam" id="PF00857"/>
    </source>
</evidence>
<name>A0A1H0AI22_9FIRM</name>
<dbReference type="Pfam" id="PF00857">
    <property type="entry name" value="Isochorismatase"/>
    <property type="match status" value="1"/>
</dbReference>
<dbReference type="PANTHER" id="PTHR43540">
    <property type="entry name" value="PEROXYUREIDOACRYLATE/UREIDOACRYLATE AMIDOHYDROLASE-RELATED"/>
    <property type="match status" value="1"/>
</dbReference>
<dbReference type="InterPro" id="IPR000868">
    <property type="entry name" value="Isochorismatase-like_dom"/>
</dbReference>